<gene>
    <name evidence="2" type="ORF">MICPUN_99184</name>
</gene>
<dbReference type="AlphaFoldDB" id="C1DZJ3"/>
<protein>
    <submittedName>
        <fullName evidence="2">Uncharacterized protein</fullName>
    </submittedName>
</protein>
<sequence>MADAVQKELGLEVDWPGLKTALLTATTRLHDKLAVLKILDSTSPHWPGVVECNESVRVKASDIVDWGFTQANTIPPLKAQILKLDKELKLARSEISELNGVVESNAAEIEGLKEDLAVNIAGYDAEKAEKEERIRERDEANEQLEFLEGELEGVRAEETRLRAEVKSQGEELRDVTKNRDDLDDEVRRLKDLSNAREIEASKLRAQLSDLRQQHAVALSDAQRYMAEADRSRERVGTASAKASAAIEEAAKLRKWQDWAKASEVTALTGELEVVRQERDMLQRDLQARLAEMRRVTTQNEEHVKDLKACRADLFAREGRLGRVEAELAALQRSAQQVEVDLTVAKEQLERRKEELAKASMDNVKLRGQFESEKLRWQNTVNTIRATQQTEEEKTRNQHAREMEASRRDAQAAWRLAKELEQRVLQQAQLFANNRASLSSAMNDARKIMADVAPNSPLIAGRPVASKDRMEALQAQLASTTLERDALKREVVAQRTPTVVEAQPAAIAAAPAVRPNAAAAAVTATAVRKFQKAGQS</sequence>
<dbReference type="KEGG" id="mis:MICPUN_99184"/>
<organism evidence="2 3">
    <name type="scientific">Micromonas commoda (strain RCC299 / NOUM17 / CCMP2709)</name>
    <name type="common">Picoplanktonic green alga</name>
    <dbReference type="NCBI Taxonomy" id="296587"/>
    <lineage>
        <taxon>Eukaryota</taxon>
        <taxon>Viridiplantae</taxon>
        <taxon>Chlorophyta</taxon>
        <taxon>Mamiellophyceae</taxon>
        <taxon>Mamiellales</taxon>
        <taxon>Mamiellaceae</taxon>
        <taxon>Micromonas</taxon>
    </lineage>
</organism>
<accession>C1DZJ3</accession>
<dbReference type="FunCoup" id="C1DZJ3">
    <property type="interactions" value="1097"/>
</dbReference>
<dbReference type="GeneID" id="8241065"/>
<name>C1DZJ3_MICCC</name>
<dbReference type="InParanoid" id="C1DZJ3"/>
<evidence type="ECO:0000256" key="1">
    <source>
        <dbReference type="SAM" id="Coils"/>
    </source>
</evidence>
<evidence type="ECO:0000313" key="3">
    <source>
        <dbReference type="Proteomes" id="UP000002009"/>
    </source>
</evidence>
<dbReference type="STRING" id="296587.C1DZJ3"/>
<feature type="coiled-coil region" evidence="1">
    <location>
        <begin position="320"/>
        <end position="361"/>
    </location>
</feature>
<evidence type="ECO:0000313" key="2">
    <source>
        <dbReference type="EMBL" id="ACO60660.1"/>
    </source>
</evidence>
<feature type="coiled-coil region" evidence="1">
    <location>
        <begin position="113"/>
        <end position="192"/>
    </location>
</feature>
<proteinExistence type="predicted"/>
<dbReference type="OMA" id="RDEANEQ"/>
<keyword evidence="3" id="KW-1185">Reference proteome</keyword>
<dbReference type="EMBL" id="CP001323">
    <property type="protein sequence ID" value="ACO60660.1"/>
    <property type="molecule type" value="Genomic_DNA"/>
</dbReference>
<dbReference type="Proteomes" id="UP000002009">
    <property type="component" value="Chromosome 2"/>
</dbReference>
<dbReference type="RefSeq" id="XP_002499401.1">
    <property type="nucleotide sequence ID" value="XM_002499356.1"/>
</dbReference>
<dbReference type="OrthoDB" id="10543481at2759"/>
<reference evidence="2 3" key="1">
    <citation type="journal article" date="2009" name="Science">
        <title>Green evolution and dynamic adaptations revealed by genomes of the marine picoeukaryotes Micromonas.</title>
        <authorList>
            <person name="Worden A.Z."/>
            <person name="Lee J.H."/>
            <person name="Mock T."/>
            <person name="Rouze P."/>
            <person name="Simmons M.P."/>
            <person name="Aerts A.L."/>
            <person name="Allen A.E."/>
            <person name="Cuvelier M.L."/>
            <person name="Derelle E."/>
            <person name="Everett M.V."/>
            <person name="Foulon E."/>
            <person name="Grimwood J."/>
            <person name="Gundlach H."/>
            <person name="Henrissat B."/>
            <person name="Napoli C."/>
            <person name="McDonald S.M."/>
            <person name="Parker M.S."/>
            <person name="Rombauts S."/>
            <person name="Salamov A."/>
            <person name="Von Dassow P."/>
            <person name="Badger J.H."/>
            <person name="Coutinho P.M."/>
            <person name="Demir E."/>
            <person name="Dubchak I."/>
            <person name="Gentemann C."/>
            <person name="Eikrem W."/>
            <person name="Gready J.E."/>
            <person name="John U."/>
            <person name="Lanier W."/>
            <person name="Lindquist E.A."/>
            <person name="Lucas S."/>
            <person name="Mayer K.F."/>
            <person name="Moreau H."/>
            <person name="Not F."/>
            <person name="Otillar R."/>
            <person name="Panaud O."/>
            <person name="Pangilinan J."/>
            <person name="Paulsen I."/>
            <person name="Piegu B."/>
            <person name="Poliakov A."/>
            <person name="Robbens S."/>
            <person name="Schmutz J."/>
            <person name="Toulza E."/>
            <person name="Wyss T."/>
            <person name="Zelensky A."/>
            <person name="Zhou K."/>
            <person name="Armbrust E.V."/>
            <person name="Bhattacharya D."/>
            <person name="Goodenough U.W."/>
            <person name="Van de Peer Y."/>
            <person name="Grigoriev I.V."/>
        </authorList>
    </citation>
    <scope>NUCLEOTIDE SEQUENCE [LARGE SCALE GENOMIC DNA]</scope>
    <source>
        <strain evidence="3">RCC299 / NOUM17</strain>
    </source>
</reference>
<keyword evidence="1" id="KW-0175">Coiled coil</keyword>